<keyword evidence="8" id="KW-0479">Metal-binding</keyword>
<dbReference type="InterPro" id="IPR027268">
    <property type="entry name" value="Peptidase_M4/M1_CTD_sf"/>
</dbReference>
<dbReference type="GO" id="GO:0043171">
    <property type="term" value="P:peptide catabolic process"/>
    <property type="evidence" value="ECO:0007669"/>
    <property type="project" value="TreeGrafter"/>
</dbReference>
<evidence type="ECO:0000256" key="4">
    <source>
        <dbReference type="ARBA" id="ARBA00012564"/>
    </source>
</evidence>
<keyword evidence="7" id="KW-0645">Protease</keyword>
<evidence type="ECO:0000313" key="15">
    <source>
        <dbReference type="Proteomes" id="UP000253517"/>
    </source>
</evidence>
<dbReference type="CDD" id="cd09603">
    <property type="entry name" value="M1_APN_like"/>
    <property type="match status" value="1"/>
</dbReference>
<dbReference type="GO" id="GO:0016285">
    <property type="term" value="F:alanyl aminopeptidase activity"/>
    <property type="evidence" value="ECO:0007669"/>
    <property type="project" value="UniProtKB-EC"/>
</dbReference>
<dbReference type="Proteomes" id="UP000253517">
    <property type="component" value="Unassembled WGS sequence"/>
</dbReference>
<name>A0A369A804_9FLAO</name>
<evidence type="ECO:0000256" key="6">
    <source>
        <dbReference type="ARBA" id="ARBA00022438"/>
    </source>
</evidence>
<evidence type="ECO:0000259" key="13">
    <source>
        <dbReference type="Pfam" id="PF17900"/>
    </source>
</evidence>
<dbReference type="SUPFAM" id="SSF55486">
    <property type="entry name" value="Metalloproteases ('zincins'), catalytic domain"/>
    <property type="match status" value="1"/>
</dbReference>
<organism evidence="14 15">
    <name type="scientific">Schleiferia thermophila</name>
    <dbReference type="NCBI Taxonomy" id="884107"/>
    <lineage>
        <taxon>Bacteria</taxon>
        <taxon>Pseudomonadati</taxon>
        <taxon>Bacteroidota</taxon>
        <taxon>Flavobacteriia</taxon>
        <taxon>Flavobacteriales</taxon>
        <taxon>Schleiferiaceae</taxon>
        <taxon>Schleiferia</taxon>
    </lineage>
</organism>
<gene>
    <name evidence="14" type="ORF">DES35_101560</name>
</gene>
<dbReference type="EC" id="3.4.11.2" evidence="4"/>
<dbReference type="PANTHER" id="PTHR11533:SF174">
    <property type="entry name" value="PUROMYCIN-SENSITIVE AMINOPEPTIDASE-RELATED"/>
    <property type="match status" value="1"/>
</dbReference>
<dbReference type="GO" id="GO:0005737">
    <property type="term" value="C:cytoplasm"/>
    <property type="evidence" value="ECO:0007669"/>
    <property type="project" value="TreeGrafter"/>
</dbReference>
<dbReference type="GO" id="GO:0042277">
    <property type="term" value="F:peptide binding"/>
    <property type="evidence" value="ECO:0007669"/>
    <property type="project" value="TreeGrafter"/>
</dbReference>
<dbReference type="GO" id="GO:0008270">
    <property type="term" value="F:zinc ion binding"/>
    <property type="evidence" value="ECO:0007669"/>
    <property type="project" value="InterPro"/>
</dbReference>
<comment type="caution">
    <text evidence="14">The sequence shown here is derived from an EMBL/GenBank/DDBJ whole genome shotgun (WGS) entry which is preliminary data.</text>
</comment>
<keyword evidence="11" id="KW-0482">Metalloprotease</keyword>
<dbReference type="GO" id="GO:0006508">
    <property type="term" value="P:proteolysis"/>
    <property type="evidence" value="ECO:0007669"/>
    <property type="project" value="UniProtKB-KW"/>
</dbReference>
<evidence type="ECO:0000313" key="14">
    <source>
        <dbReference type="EMBL" id="RCX05275.1"/>
    </source>
</evidence>
<keyword evidence="9" id="KW-0378">Hydrolase</keyword>
<dbReference type="InterPro" id="IPR050344">
    <property type="entry name" value="Peptidase_M1_aminopeptidases"/>
</dbReference>
<dbReference type="SUPFAM" id="SSF63737">
    <property type="entry name" value="Leukotriene A4 hydrolase N-terminal domain"/>
    <property type="match status" value="1"/>
</dbReference>
<dbReference type="InterPro" id="IPR045357">
    <property type="entry name" value="Aminopeptidase_N-like_N"/>
</dbReference>
<keyword evidence="6 14" id="KW-0031">Aminopeptidase</keyword>
<sequence length="803" mass="94373">MRKNQLIIFLWLMCWIARSQDYHICHPKDVRYSPRERYIDMHHLKLEIEPNAIKGEVNGLAILSFTPLWREVDSIWLDAVKFDVHSIKLNGKPVRFINADSGIAIFPHTLGRKEANYLEIKYRATPEKGMYFTGWDDPTGRGRKQIWTQGQGIDHRHWIPYYDEQHDKLTTEIVVYFDSRYKVVSNGILLSADTIRDKIKWHYLQNKPHPGYLIMIAVGDYNMYSSLYENEGRQLEFQEYMYPDVPGGETSTYRYSRFFMQKLEELLKVPYPWPGPYRQVPVADFIYGAMENTGAVIFAESLISDQYSESNVNYHQVNAHEMAHQWFGNLVTAWSARHHWLHESFATYFDLLSIQWLSGDHAFSNKIRESIHLIKAHEVKDNLPIAHSKAGNARHYQKGGVVLHMLRNLVGDEAFYKSLQVFLERYQFRNAHSDDLLYVFHEVTGRDLQWFWDQWFYGSGMPVMTFSHRVVADTKGKHLALYFNQKNINRIDSKKLFRLHFDVEIVSSKRRIITPVTVSNASDTIRIFVDKDEDIWMVNPDPGKRQLIEWVNLNENALAITKHSENAFDRVFAYQHAQKVFKVSDLEFFRDEKDSDILAMWAKAIGKNIMNPIVWNFFNKVESDKVKFAALVNTDGNFWRLRSEGELLEFANSHECQLKFLVYLLAISARPERLEFYKKVIQIPEKFTLQKMRLLIAITEYNINKSNENIRNIASFASTEFRGAIRAEAMEFLTSIDYRTDELINICVHALGHYDRTLPLAAAGYLKKVAETQYKELIQKELKKYEKIWPEWKIKKAYRLLEA</sequence>
<protein>
    <recommendedName>
        <fullName evidence="5">Aminopeptidase N</fullName>
        <ecNumber evidence="4">3.4.11.2</ecNumber>
    </recommendedName>
</protein>
<dbReference type="RefSeq" id="WP_114365726.1">
    <property type="nucleotide sequence ID" value="NZ_BHZF01000001.1"/>
</dbReference>
<evidence type="ECO:0000256" key="2">
    <source>
        <dbReference type="ARBA" id="ARBA00001947"/>
    </source>
</evidence>
<evidence type="ECO:0000256" key="10">
    <source>
        <dbReference type="ARBA" id="ARBA00022833"/>
    </source>
</evidence>
<feature type="domain" description="Peptidase M1 membrane alanine aminopeptidase" evidence="12">
    <location>
        <begin position="260"/>
        <end position="455"/>
    </location>
</feature>
<evidence type="ECO:0000256" key="8">
    <source>
        <dbReference type="ARBA" id="ARBA00022723"/>
    </source>
</evidence>
<dbReference type="InterPro" id="IPR042097">
    <property type="entry name" value="Aminopeptidase_N-like_N_sf"/>
</dbReference>
<dbReference type="AlphaFoldDB" id="A0A369A804"/>
<comment type="catalytic activity">
    <reaction evidence="1">
        <text>Release of an N-terminal amino acid, Xaa-|-Yaa- from a peptide, amide or arylamide. Xaa is preferably Ala, but may be most amino acids including Pro (slow action). When a terminal hydrophobic residue is followed by a prolyl residue, the two may be released as an intact Xaa-Pro dipeptide.</text>
        <dbReference type="EC" id="3.4.11.2"/>
    </reaction>
</comment>
<reference evidence="14 15" key="1">
    <citation type="submission" date="2018-07" db="EMBL/GenBank/DDBJ databases">
        <title>Genomic Encyclopedia of Type Strains, Phase IV (KMG-IV): sequencing the most valuable type-strain genomes for metagenomic binning, comparative biology and taxonomic classification.</title>
        <authorList>
            <person name="Goeker M."/>
        </authorList>
    </citation>
    <scope>NUCLEOTIDE SEQUENCE [LARGE SCALE GENOMIC DNA]</scope>
    <source>
        <strain evidence="14 15">DSM 21410</strain>
    </source>
</reference>
<dbReference type="Gene3D" id="2.60.40.1730">
    <property type="entry name" value="tricorn interacting facor f3 domain"/>
    <property type="match status" value="1"/>
</dbReference>
<dbReference type="InterPro" id="IPR001930">
    <property type="entry name" value="Peptidase_M1"/>
</dbReference>
<keyword evidence="10" id="KW-0862">Zinc</keyword>
<evidence type="ECO:0000259" key="12">
    <source>
        <dbReference type="Pfam" id="PF01433"/>
    </source>
</evidence>
<evidence type="ECO:0000256" key="7">
    <source>
        <dbReference type="ARBA" id="ARBA00022670"/>
    </source>
</evidence>
<dbReference type="EMBL" id="QPJS01000001">
    <property type="protein sequence ID" value="RCX05275.1"/>
    <property type="molecule type" value="Genomic_DNA"/>
</dbReference>
<feature type="domain" description="Aminopeptidase N-like N-terminal" evidence="13">
    <location>
        <begin position="43"/>
        <end position="213"/>
    </location>
</feature>
<dbReference type="GO" id="GO:0016020">
    <property type="term" value="C:membrane"/>
    <property type="evidence" value="ECO:0007669"/>
    <property type="project" value="TreeGrafter"/>
</dbReference>
<evidence type="ECO:0000256" key="5">
    <source>
        <dbReference type="ARBA" id="ARBA00015611"/>
    </source>
</evidence>
<evidence type="ECO:0000256" key="11">
    <source>
        <dbReference type="ARBA" id="ARBA00023049"/>
    </source>
</evidence>
<evidence type="ECO:0000256" key="3">
    <source>
        <dbReference type="ARBA" id="ARBA00010136"/>
    </source>
</evidence>
<dbReference type="Gene3D" id="1.10.390.10">
    <property type="entry name" value="Neutral Protease Domain 2"/>
    <property type="match status" value="1"/>
</dbReference>
<dbReference type="Pfam" id="PF17900">
    <property type="entry name" value="Peptidase_M1_N"/>
    <property type="match status" value="1"/>
</dbReference>
<accession>A0A369A804</accession>
<evidence type="ECO:0000256" key="1">
    <source>
        <dbReference type="ARBA" id="ARBA00000098"/>
    </source>
</evidence>
<comment type="similarity">
    <text evidence="3">Belongs to the peptidase M1 family.</text>
</comment>
<dbReference type="InterPro" id="IPR014782">
    <property type="entry name" value="Peptidase_M1_dom"/>
</dbReference>
<dbReference type="Pfam" id="PF01433">
    <property type="entry name" value="Peptidase_M1"/>
    <property type="match status" value="1"/>
</dbReference>
<dbReference type="PRINTS" id="PR00756">
    <property type="entry name" value="ALADIPTASE"/>
</dbReference>
<comment type="cofactor">
    <cofactor evidence="2">
        <name>Zn(2+)</name>
        <dbReference type="ChEBI" id="CHEBI:29105"/>
    </cofactor>
</comment>
<proteinExistence type="inferred from homology"/>
<dbReference type="GO" id="GO:0070006">
    <property type="term" value="F:metalloaminopeptidase activity"/>
    <property type="evidence" value="ECO:0007669"/>
    <property type="project" value="TreeGrafter"/>
</dbReference>
<evidence type="ECO:0000256" key="9">
    <source>
        <dbReference type="ARBA" id="ARBA00022801"/>
    </source>
</evidence>
<keyword evidence="15" id="KW-1185">Reference proteome</keyword>
<dbReference type="GO" id="GO:0005615">
    <property type="term" value="C:extracellular space"/>
    <property type="evidence" value="ECO:0007669"/>
    <property type="project" value="TreeGrafter"/>
</dbReference>
<dbReference type="PANTHER" id="PTHR11533">
    <property type="entry name" value="PROTEASE M1 ZINC METALLOPROTEASE"/>
    <property type="match status" value="1"/>
</dbReference>